<keyword evidence="3" id="KW-1185">Reference proteome</keyword>
<accession>A0A011PPA7</accession>
<evidence type="ECO:0000256" key="1">
    <source>
        <dbReference type="SAM" id="SignalP"/>
    </source>
</evidence>
<name>A0A011PPA7_9PROT</name>
<feature type="chain" id="PRO_5001462888" description="Lipoprotein" evidence="1">
    <location>
        <begin position="21"/>
        <end position="183"/>
    </location>
</feature>
<reference evidence="2" key="1">
    <citation type="submission" date="2014-02" db="EMBL/GenBank/DDBJ databases">
        <title>Expanding our view of genomic diversity in Candidatus Accumulibacter clades.</title>
        <authorList>
            <person name="Skennerton C.T."/>
            <person name="Barr J.J."/>
            <person name="Slater F.R."/>
            <person name="Bond P.L."/>
            <person name="Tyson G.W."/>
        </authorList>
    </citation>
    <scope>NUCLEOTIDE SEQUENCE [LARGE SCALE GENOMIC DNA]</scope>
</reference>
<dbReference type="PROSITE" id="PS51257">
    <property type="entry name" value="PROKAR_LIPOPROTEIN"/>
    <property type="match status" value="1"/>
</dbReference>
<comment type="caution">
    <text evidence="2">The sequence shown here is derived from an EMBL/GenBank/DDBJ whole genome shotgun (WGS) entry which is preliminary data.</text>
</comment>
<keyword evidence="1" id="KW-0732">Signal</keyword>
<dbReference type="Proteomes" id="UP000020218">
    <property type="component" value="Unassembled WGS sequence"/>
</dbReference>
<gene>
    <name evidence="2" type="ORF">AW08_01357</name>
</gene>
<dbReference type="STRING" id="1454001.AW08_01357"/>
<sequence length="183" mass="19776">MSRALFPRLVGASLSLALLAACGTIDWNGQPAPVSQPYDLAFTQAPNPTASLPPAKALALAGSVGYMASHYGGPAQYLNYGAAVVIAAYVIYDPLAPNWTIEETLLEGDTYRLAMRAKSFRIGGDGESGLIFKRRALQLQRQRGFAAYRVLDYSEGIESSTPFTHRYAEGVFQLVSADPMRKP</sequence>
<evidence type="ECO:0000313" key="3">
    <source>
        <dbReference type="Proteomes" id="UP000020218"/>
    </source>
</evidence>
<proteinExistence type="predicted"/>
<protein>
    <recommendedName>
        <fullName evidence="4">Lipoprotein</fullName>
    </recommendedName>
</protein>
<dbReference type="PATRIC" id="fig|1454001.3.peg.1406"/>
<feature type="signal peptide" evidence="1">
    <location>
        <begin position="1"/>
        <end position="20"/>
    </location>
</feature>
<evidence type="ECO:0000313" key="2">
    <source>
        <dbReference type="EMBL" id="EXI68139.1"/>
    </source>
</evidence>
<dbReference type="EMBL" id="JFAX01000006">
    <property type="protein sequence ID" value="EXI68139.1"/>
    <property type="molecule type" value="Genomic_DNA"/>
</dbReference>
<dbReference type="AlphaFoldDB" id="A0A011PPA7"/>
<evidence type="ECO:0008006" key="4">
    <source>
        <dbReference type="Google" id="ProtNLM"/>
    </source>
</evidence>
<organism evidence="2 3">
    <name type="scientific">Candidatus Accumulibacter adjunctus</name>
    <dbReference type="NCBI Taxonomy" id="1454001"/>
    <lineage>
        <taxon>Bacteria</taxon>
        <taxon>Pseudomonadati</taxon>
        <taxon>Pseudomonadota</taxon>
        <taxon>Betaproteobacteria</taxon>
        <taxon>Candidatus Accumulibacter</taxon>
    </lineage>
</organism>